<dbReference type="InterPro" id="IPR050951">
    <property type="entry name" value="Retrovirus_Pol_polyprotein"/>
</dbReference>
<dbReference type="InterPro" id="IPR041588">
    <property type="entry name" value="Integrase_H2C2"/>
</dbReference>
<organism evidence="17 18">
    <name type="scientific">Microbotryum intermedium</name>
    <dbReference type="NCBI Taxonomy" id="269621"/>
    <lineage>
        <taxon>Eukaryota</taxon>
        <taxon>Fungi</taxon>
        <taxon>Dikarya</taxon>
        <taxon>Basidiomycota</taxon>
        <taxon>Pucciniomycotina</taxon>
        <taxon>Microbotryomycetes</taxon>
        <taxon>Microbotryales</taxon>
        <taxon>Microbotryaceae</taxon>
        <taxon>Microbotryum</taxon>
    </lineage>
</organism>
<feature type="domain" description="Reverse transcriptase" evidence="16">
    <location>
        <begin position="1"/>
        <end position="102"/>
    </location>
</feature>
<dbReference type="Gene3D" id="1.10.340.70">
    <property type="match status" value="1"/>
</dbReference>
<evidence type="ECO:0000256" key="9">
    <source>
        <dbReference type="ARBA" id="ARBA00022842"/>
    </source>
</evidence>
<dbReference type="Pfam" id="PF24626">
    <property type="entry name" value="SH3_Tf2-1"/>
    <property type="match status" value="1"/>
</dbReference>
<keyword evidence="15" id="KW-0511">Multifunctional enzyme</keyword>
<gene>
    <name evidence="17" type="ORF">BQ2448_2352</name>
</gene>
<dbReference type="GO" id="GO:0003964">
    <property type="term" value="F:RNA-directed DNA polymerase activity"/>
    <property type="evidence" value="ECO:0007669"/>
    <property type="project" value="UniProtKB-KW"/>
</dbReference>
<dbReference type="OrthoDB" id="3341476at2759"/>
<sequence length="703" mass="79481">MYITLRGSLSFPNVPNPFLLGIYVCSLRCSLYQCRVNEALSNLIGKSCFIYLNDITIFSNTIEEHQTHVREVLKALRRADLYCSPKKTELFTTSCDFLGHVILRNGIAADQSKVDRIMEWPRPRTVTKLRGFLGLVQYLRKFINGLAQHTKPLSDLTLKNANVRLMWGVEQERHFNAIKAIVTSLPCLKPIDHTELADPLWVMTNASNVGIGAILLQGQDWRKAHPVQELLAVVGALRQWRVNLMGVHFTVLTDHESLKYLKTQENLSKRQACWVKCLADYDFDITYIPGGENTVADAMSRYSFPQVESDLVQVVSEMDVDTQLRGHIVKGYESDPFCQQVKRNLDSLPGFSQVDNVLYFEGRMVVPAVPQLREDILHDAHDALGHFGSRKTFHHLSRTFFWLHMRSLCDAYVLTCDVCQRTKAGTTGAVGTSHGLSVPNEPMKEVALDFVGPLPKSQGFDMLLTITNHLSGYTRLLPSRAADTAKDVAKHFHEGWHRFFGPPTRLTDGRSKRTNKTAIQALQAVVNHQQNNWVRHLANIEFAINASVNASTNKLPFEVVLGRSPCLLPMSLNRPDLPDVPAANALATAKVQQAEQVNQHCHPEPDIAVGDLVMVDTCDHWLCFKTGYRKSAKLFDRFEGPYKVIATNAATSNYTLQLNEDDRLHPTFHPVLVDGQEEWVVQEILEEKARGKKCYRVWWEGYP</sequence>
<dbReference type="PROSITE" id="PS50878">
    <property type="entry name" value="RT_POL"/>
    <property type="match status" value="1"/>
</dbReference>
<dbReference type="GO" id="GO:0004190">
    <property type="term" value="F:aspartic-type endopeptidase activity"/>
    <property type="evidence" value="ECO:0007669"/>
    <property type="project" value="UniProtKB-KW"/>
</dbReference>
<evidence type="ECO:0000256" key="11">
    <source>
        <dbReference type="ARBA" id="ARBA00022918"/>
    </source>
</evidence>
<evidence type="ECO:0000256" key="10">
    <source>
        <dbReference type="ARBA" id="ARBA00022908"/>
    </source>
</evidence>
<dbReference type="Pfam" id="PF00078">
    <property type="entry name" value="RVT_1"/>
    <property type="match status" value="1"/>
</dbReference>
<dbReference type="GO" id="GO:0006310">
    <property type="term" value="P:DNA recombination"/>
    <property type="evidence" value="ECO:0007669"/>
    <property type="project" value="UniProtKB-KW"/>
</dbReference>
<dbReference type="Pfam" id="PF17917">
    <property type="entry name" value="RT_RNaseH"/>
    <property type="match status" value="1"/>
</dbReference>
<evidence type="ECO:0000256" key="5">
    <source>
        <dbReference type="ARBA" id="ARBA00022723"/>
    </source>
</evidence>
<evidence type="ECO:0000256" key="13">
    <source>
        <dbReference type="ARBA" id="ARBA00023125"/>
    </source>
</evidence>
<reference evidence="18" key="1">
    <citation type="submission" date="2016-09" db="EMBL/GenBank/DDBJ databases">
        <authorList>
            <person name="Jeantristanb JTB J.-T."/>
            <person name="Ricardo R."/>
        </authorList>
    </citation>
    <scope>NUCLEOTIDE SEQUENCE [LARGE SCALE GENOMIC DNA]</scope>
</reference>
<keyword evidence="6" id="KW-0064">Aspartyl protease</keyword>
<dbReference type="InterPro" id="IPR043128">
    <property type="entry name" value="Rev_trsase/Diguanyl_cyclase"/>
</dbReference>
<keyword evidence="5" id="KW-0479">Metal-binding</keyword>
<dbReference type="GO" id="GO:0046872">
    <property type="term" value="F:metal ion binding"/>
    <property type="evidence" value="ECO:0007669"/>
    <property type="project" value="UniProtKB-KW"/>
</dbReference>
<dbReference type="InterPro" id="IPR041577">
    <property type="entry name" value="RT_RNaseH_2"/>
</dbReference>
<evidence type="ECO:0000256" key="8">
    <source>
        <dbReference type="ARBA" id="ARBA00022801"/>
    </source>
</evidence>
<dbReference type="InterPro" id="IPR000477">
    <property type="entry name" value="RT_dom"/>
</dbReference>
<dbReference type="AlphaFoldDB" id="A0A238F5X7"/>
<dbReference type="PANTHER" id="PTHR37984:SF5">
    <property type="entry name" value="PROTEIN NYNRIN-LIKE"/>
    <property type="match status" value="1"/>
</dbReference>
<keyword evidence="18" id="KW-1185">Reference proteome</keyword>
<keyword evidence="2" id="KW-0808">Transferase</keyword>
<dbReference type="GO" id="GO:0006508">
    <property type="term" value="P:proteolysis"/>
    <property type="evidence" value="ECO:0007669"/>
    <property type="project" value="UniProtKB-KW"/>
</dbReference>
<dbReference type="SUPFAM" id="SSF53098">
    <property type="entry name" value="Ribonuclease H-like"/>
    <property type="match status" value="1"/>
</dbReference>
<evidence type="ECO:0000256" key="7">
    <source>
        <dbReference type="ARBA" id="ARBA00022759"/>
    </source>
</evidence>
<evidence type="ECO:0000313" key="17">
    <source>
        <dbReference type="EMBL" id="SCV69332.1"/>
    </source>
</evidence>
<dbReference type="InterPro" id="IPR043502">
    <property type="entry name" value="DNA/RNA_pol_sf"/>
</dbReference>
<keyword evidence="4" id="KW-0540">Nuclease</keyword>
<keyword evidence="9" id="KW-0460">Magnesium</keyword>
<dbReference type="GO" id="GO:0004519">
    <property type="term" value="F:endonuclease activity"/>
    <property type="evidence" value="ECO:0007669"/>
    <property type="project" value="UniProtKB-KW"/>
</dbReference>
<dbReference type="InterPro" id="IPR056924">
    <property type="entry name" value="SH3_Tf2-1"/>
</dbReference>
<keyword evidence="8" id="KW-0378">Hydrolase</keyword>
<evidence type="ECO:0000256" key="3">
    <source>
        <dbReference type="ARBA" id="ARBA00022695"/>
    </source>
</evidence>
<dbReference type="EMBL" id="FMSP01000004">
    <property type="protein sequence ID" value="SCV69332.1"/>
    <property type="molecule type" value="Genomic_DNA"/>
</dbReference>
<dbReference type="GO" id="GO:0015074">
    <property type="term" value="P:DNA integration"/>
    <property type="evidence" value="ECO:0007669"/>
    <property type="project" value="UniProtKB-KW"/>
</dbReference>
<dbReference type="Pfam" id="PF17921">
    <property type="entry name" value="Integrase_H2C2"/>
    <property type="match status" value="1"/>
</dbReference>
<keyword evidence="14" id="KW-0233">DNA recombination</keyword>
<name>A0A238F5X7_9BASI</name>
<keyword evidence="7" id="KW-0255">Endonuclease</keyword>
<keyword evidence="10" id="KW-0229">DNA integration</keyword>
<proteinExistence type="predicted"/>
<dbReference type="SUPFAM" id="SSF56672">
    <property type="entry name" value="DNA/RNA polymerases"/>
    <property type="match status" value="1"/>
</dbReference>
<evidence type="ECO:0000313" key="18">
    <source>
        <dbReference type="Proteomes" id="UP000198372"/>
    </source>
</evidence>
<protein>
    <submittedName>
        <fullName evidence="17">BQ2448_2352 protein</fullName>
    </submittedName>
</protein>
<dbReference type="CDD" id="cd09274">
    <property type="entry name" value="RNase_HI_RT_Ty3"/>
    <property type="match status" value="1"/>
</dbReference>
<dbReference type="FunFam" id="3.30.70.270:FF:000020">
    <property type="entry name" value="Transposon Tf2-6 polyprotein-like Protein"/>
    <property type="match status" value="1"/>
</dbReference>
<keyword evidence="12" id="KW-0239">DNA-directed DNA polymerase</keyword>
<dbReference type="CDD" id="cd00024">
    <property type="entry name" value="CD_CSD"/>
    <property type="match status" value="1"/>
</dbReference>
<evidence type="ECO:0000256" key="2">
    <source>
        <dbReference type="ARBA" id="ARBA00022679"/>
    </source>
</evidence>
<evidence type="ECO:0000256" key="6">
    <source>
        <dbReference type="ARBA" id="ARBA00022750"/>
    </source>
</evidence>
<evidence type="ECO:0000256" key="12">
    <source>
        <dbReference type="ARBA" id="ARBA00022932"/>
    </source>
</evidence>
<dbReference type="STRING" id="269621.A0A238F5X7"/>
<dbReference type="PANTHER" id="PTHR37984">
    <property type="entry name" value="PROTEIN CBG26694"/>
    <property type="match status" value="1"/>
</dbReference>
<evidence type="ECO:0000256" key="1">
    <source>
        <dbReference type="ARBA" id="ARBA00022670"/>
    </source>
</evidence>
<keyword evidence="13" id="KW-0238">DNA-binding</keyword>
<dbReference type="GO" id="GO:0003677">
    <property type="term" value="F:DNA binding"/>
    <property type="evidence" value="ECO:0007669"/>
    <property type="project" value="UniProtKB-KW"/>
</dbReference>
<keyword evidence="1" id="KW-0645">Protease</keyword>
<evidence type="ECO:0000256" key="14">
    <source>
        <dbReference type="ARBA" id="ARBA00023172"/>
    </source>
</evidence>
<dbReference type="Proteomes" id="UP000198372">
    <property type="component" value="Unassembled WGS sequence"/>
</dbReference>
<dbReference type="InterPro" id="IPR036397">
    <property type="entry name" value="RNaseH_sf"/>
</dbReference>
<dbReference type="Pfam" id="PF17919">
    <property type="entry name" value="RT_RNaseH_2"/>
    <property type="match status" value="1"/>
</dbReference>
<evidence type="ECO:0000259" key="16">
    <source>
        <dbReference type="PROSITE" id="PS50878"/>
    </source>
</evidence>
<dbReference type="Gene3D" id="3.30.420.10">
    <property type="entry name" value="Ribonuclease H-like superfamily/Ribonuclease H"/>
    <property type="match status" value="2"/>
</dbReference>
<dbReference type="GO" id="GO:0003887">
    <property type="term" value="F:DNA-directed DNA polymerase activity"/>
    <property type="evidence" value="ECO:0007669"/>
    <property type="project" value="UniProtKB-KW"/>
</dbReference>
<accession>A0A238F5X7</accession>
<evidence type="ECO:0000256" key="15">
    <source>
        <dbReference type="ARBA" id="ARBA00023268"/>
    </source>
</evidence>
<keyword evidence="3" id="KW-0548">Nucleotidyltransferase</keyword>
<dbReference type="Gene3D" id="3.30.70.270">
    <property type="match status" value="2"/>
</dbReference>
<keyword evidence="11" id="KW-0695">RNA-directed DNA polymerase</keyword>
<evidence type="ECO:0000256" key="4">
    <source>
        <dbReference type="ARBA" id="ARBA00022722"/>
    </source>
</evidence>
<dbReference type="InterPro" id="IPR041373">
    <property type="entry name" value="RT_RNaseH"/>
</dbReference>
<dbReference type="InterPro" id="IPR012337">
    <property type="entry name" value="RNaseH-like_sf"/>
</dbReference>